<dbReference type="EMBL" id="ML733441">
    <property type="protein sequence ID" value="KAB8219138.1"/>
    <property type="molecule type" value="Genomic_DNA"/>
</dbReference>
<evidence type="ECO:0000313" key="2">
    <source>
        <dbReference type="Proteomes" id="UP000326799"/>
    </source>
</evidence>
<proteinExistence type="predicted"/>
<accession>A0A5N6ENY9</accession>
<organism evidence="1 2">
    <name type="scientific">Aspergillus novoparasiticus</name>
    <dbReference type="NCBI Taxonomy" id="986946"/>
    <lineage>
        <taxon>Eukaryota</taxon>
        <taxon>Fungi</taxon>
        <taxon>Dikarya</taxon>
        <taxon>Ascomycota</taxon>
        <taxon>Pezizomycotina</taxon>
        <taxon>Eurotiomycetes</taxon>
        <taxon>Eurotiomycetidae</taxon>
        <taxon>Eurotiales</taxon>
        <taxon>Aspergillaceae</taxon>
        <taxon>Aspergillus</taxon>
        <taxon>Aspergillus subgen. Circumdati</taxon>
    </lineage>
</organism>
<evidence type="ECO:0000313" key="1">
    <source>
        <dbReference type="EMBL" id="KAB8219138.1"/>
    </source>
</evidence>
<reference evidence="1 2" key="1">
    <citation type="submission" date="2019-04" db="EMBL/GenBank/DDBJ databases">
        <title>Fungal friends and foes A comparative genomics study of 23 Aspergillus species from section Flavi.</title>
        <authorList>
            <consortium name="DOE Joint Genome Institute"/>
            <person name="Kjaerbolling I."/>
            <person name="Vesth T.C."/>
            <person name="Frisvad J.C."/>
            <person name="Nybo J.L."/>
            <person name="Theobald S."/>
            <person name="Kildgaard S."/>
            <person name="Petersen T.I."/>
            <person name="Kuo A."/>
            <person name="Sato A."/>
            <person name="Lyhne E.K."/>
            <person name="Kogle M.E."/>
            <person name="Wiebenga A."/>
            <person name="Kun R.S."/>
            <person name="Lubbers R.J."/>
            <person name="Makela M.R."/>
            <person name="Barry K."/>
            <person name="Chovatia M."/>
            <person name="Clum A."/>
            <person name="Daum C."/>
            <person name="Haridas S."/>
            <person name="He G."/>
            <person name="LaButti K."/>
            <person name="Lipzen A."/>
            <person name="Mondo S."/>
            <person name="Pangilinan J."/>
            <person name="Riley R."/>
            <person name="Salamov A."/>
            <person name="Simmons B.A."/>
            <person name="Magnuson J.K."/>
            <person name="Henrissat B."/>
            <person name="Mortensen U.H."/>
            <person name="Larsen T.O."/>
            <person name="De vries R.P."/>
            <person name="Grigoriev I.V."/>
            <person name="Machida M."/>
            <person name="Baker S.E."/>
            <person name="Andersen M.R."/>
        </authorList>
    </citation>
    <scope>NUCLEOTIDE SEQUENCE [LARGE SCALE GENOMIC DNA]</scope>
    <source>
        <strain evidence="1 2">CBS 126849</strain>
    </source>
</reference>
<dbReference type="PROSITE" id="PS51257">
    <property type="entry name" value="PROKAR_LIPOPROTEIN"/>
    <property type="match status" value="1"/>
</dbReference>
<sequence length="87" mass="9750">MGTGGKDCSLSGCFFSSCFEKIRCGHFIARGTANIDFIYSSSTKVWKPARKTERYPDQGQLHEEIHDRTVLETRPDILHKPSPSAGF</sequence>
<name>A0A5N6ENY9_9EURO</name>
<protein>
    <submittedName>
        <fullName evidence="1">Uncharacterized protein</fullName>
    </submittedName>
</protein>
<keyword evidence="2" id="KW-1185">Reference proteome</keyword>
<dbReference type="AlphaFoldDB" id="A0A5N6ENY9"/>
<dbReference type="Proteomes" id="UP000326799">
    <property type="component" value="Unassembled WGS sequence"/>
</dbReference>
<gene>
    <name evidence="1" type="ORF">BDV33DRAFT_174039</name>
</gene>